<evidence type="ECO:0000313" key="3">
    <source>
        <dbReference type="Proteomes" id="UP001189429"/>
    </source>
</evidence>
<feature type="compositionally biased region" description="Basic residues" evidence="1">
    <location>
        <begin position="109"/>
        <end position="118"/>
    </location>
</feature>
<feature type="region of interest" description="Disordered" evidence="1">
    <location>
        <begin position="50"/>
        <end position="118"/>
    </location>
</feature>
<comment type="caution">
    <text evidence="2">The sequence shown here is derived from an EMBL/GenBank/DDBJ whole genome shotgun (WGS) entry which is preliminary data.</text>
</comment>
<keyword evidence="3" id="KW-1185">Reference proteome</keyword>
<accession>A0ABN9SQH6</accession>
<dbReference type="Proteomes" id="UP001189429">
    <property type="component" value="Unassembled WGS sequence"/>
</dbReference>
<name>A0ABN9SQH6_9DINO</name>
<protein>
    <submittedName>
        <fullName evidence="2">Uncharacterized protein</fullName>
    </submittedName>
</protein>
<organism evidence="2 3">
    <name type="scientific">Prorocentrum cordatum</name>
    <dbReference type="NCBI Taxonomy" id="2364126"/>
    <lineage>
        <taxon>Eukaryota</taxon>
        <taxon>Sar</taxon>
        <taxon>Alveolata</taxon>
        <taxon>Dinophyceae</taxon>
        <taxon>Prorocentrales</taxon>
        <taxon>Prorocentraceae</taxon>
        <taxon>Prorocentrum</taxon>
    </lineage>
</organism>
<proteinExistence type="predicted"/>
<dbReference type="EMBL" id="CAUYUJ010012525">
    <property type="protein sequence ID" value="CAK0834123.1"/>
    <property type="molecule type" value="Genomic_DNA"/>
</dbReference>
<sequence length="173" mass="18391">MSVLLPPGAVASRLVSATGGEARRRGPGGAPCGRQAAALLRGCGRPPPGLCDGRSGTGTRSRCRRRRGRPPAWFPRRAGGHNFQSSPLPRRARRVGSCDGRRGAIPKVPRGRRCSPPRLVHKTGGRALQHTFHRAQPAHPLGFRDGRAGILPAALEAAACSAWCLRRAEGRVI</sequence>
<evidence type="ECO:0000313" key="2">
    <source>
        <dbReference type="EMBL" id="CAK0834123.1"/>
    </source>
</evidence>
<evidence type="ECO:0000256" key="1">
    <source>
        <dbReference type="SAM" id="MobiDB-lite"/>
    </source>
</evidence>
<reference evidence="2" key="1">
    <citation type="submission" date="2023-10" db="EMBL/GenBank/DDBJ databases">
        <authorList>
            <person name="Chen Y."/>
            <person name="Shah S."/>
            <person name="Dougan E. K."/>
            <person name="Thang M."/>
            <person name="Chan C."/>
        </authorList>
    </citation>
    <scope>NUCLEOTIDE SEQUENCE [LARGE SCALE GENOMIC DNA]</scope>
</reference>
<gene>
    <name evidence="2" type="ORF">PCOR1329_LOCUS31612</name>
</gene>